<name>A0A328C7W1_9DELT</name>
<organism evidence="2 3">
    <name type="scientific">Lujinxingia litoralis</name>
    <dbReference type="NCBI Taxonomy" id="2211119"/>
    <lineage>
        <taxon>Bacteria</taxon>
        <taxon>Deltaproteobacteria</taxon>
        <taxon>Bradymonadales</taxon>
        <taxon>Lujinxingiaceae</taxon>
        <taxon>Lujinxingia</taxon>
    </lineage>
</organism>
<dbReference type="EMBL" id="QHKO01000002">
    <property type="protein sequence ID" value="RAL23650.1"/>
    <property type="molecule type" value="Genomic_DNA"/>
</dbReference>
<reference evidence="2 3" key="1">
    <citation type="submission" date="2018-05" db="EMBL/GenBank/DDBJ databases">
        <title>Lujinxingia marina gen. nov. sp. nov., a new facultative anaerobic member of the class Deltaproteobacteria, and proposal of Lujinxingaceae fam. nov.</title>
        <authorList>
            <person name="Li C.-M."/>
        </authorList>
    </citation>
    <scope>NUCLEOTIDE SEQUENCE [LARGE SCALE GENOMIC DNA]</scope>
    <source>
        <strain evidence="2 3">B210</strain>
    </source>
</reference>
<protein>
    <recommendedName>
        <fullName evidence="4">PEGA domain-containing protein</fullName>
    </recommendedName>
</protein>
<feature type="signal peptide" evidence="1">
    <location>
        <begin position="1"/>
        <end position="20"/>
    </location>
</feature>
<evidence type="ECO:0000313" key="3">
    <source>
        <dbReference type="Proteomes" id="UP000249169"/>
    </source>
</evidence>
<dbReference type="AlphaFoldDB" id="A0A328C7W1"/>
<keyword evidence="1" id="KW-0732">Signal</keyword>
<comment type="caution">
    <text evidence="2">The sequence shown here is derived from an EMBL/GenBank/DDBJ whole genome shotgun (WGS) entry which is preliminary data.</text>
</comment>
<gene>
    <name evidence="2" type="ORF">DL240_05685</name>
</gene>
<evidence type="ECO:0000256" key="1">
    <source>
        <dbReference type="SAM" id="SignalP"/>
    </source>
</evidence>
<accession>A0A328C7W1</accession>
<feature type="chain" id="PRO_5016334739" description="PEGA domain-containing protein" evidence="1">
    <location>
        <begin position="21"/>
        <end position="354"/>
    </location>
</feature>
<proteinExistence type="predicted"/>
<keyword evidence="3" id="KW-1185">Reference proteome</keyword>
<evidence type="ECO:0008006" key="4">
    <source>
        <dbReference type="Google" id="ProtNLM"/>
    </source>
</evidence>
<evidence type="ECO:0000313" key="2">
    <source>
        <dbReference type="EMBL" id="RAL23650.1"/>
    </source>
</evidence>
<dbReference type="RefSeq" id="WP_111728908.1">
    <property type="nucleotide sequence ID" value="NZ_QHKO01000002.1"/>
</dbReference>
<dbReference type="OrthoDB" id="5494226at2"/>
<sequence length="354" mass="37467">MKRWLLGLIAALTPVSFAHATEPPAEVVVLRFAERDVDQAVMDQFYTELQTQLEDTGEMTLAPGGEVTIDDLIMMGGCSAPDEACLSGMQDFVAGQRLVYGSVQRAEDVHMFSLYLFDFETGTFLHRVEEQTLKGDDAWIQAGIPAVIEHLLYGRSAQVEVQVEGSATAALSINGRPAGQGSTTLRELPPGEAVIVASLAGGEEFSERVILRRGENPALRFVFAPALGSDAEPVASRGSLLPGVGVAALGVAGLVVGVLGQTQLSALESDAEQLVNGRNALAAEEVSRASELQAQMDRAHTLRVVGFSAGGVALAAGGFLIVRTLGGDTNESQGMSWDVDIRKDRVGASLRLDF</sequence>
<dbReference type="Proteomes" id="UP000249169">
    <property type="component" value="Unassembled WGS sequence"/>
</dbReference>